<accession>A0AAV3QM74</accession>
<evidence type="ECO:0000313" key="1">
    <source>
        <dbReference type="EMBL" id="GAA0165149.1"/>
    </source>
</evidence>
<dbReference type="Proteomes" id="UP001454036">
    <property type="component" value="Unassembled WGS sequence"/>
</dbReference>
<sequence>MLRLSRLIRSHVRMEVGNGKVANCLFDNWMNGEALADVLSSREISALNISNSDSVAEVAGKIRWPRGRFNTEGIQRIKNDFPRVLRDEEDILKWFGNYKHCTANVWNALRDNAEIVG</sequence>
<comment type="caution">
    <text evidence="1">The sequence shown here is derived from an EMBL/GenBank/DDBJ whole genome shotgun (WGS) entry which is preliminary data.</text>
</comment>
<reference evidence="1 2" key="1">
    <citation type="submission" date="2024-01" db="EMBL/GenBank/DDBJ databases">
        <title>The complete chloroplast genome sequence of Lithospermum erythrorhizon: insights into the phylogenetic relationship among Boraginaceae species and the maternal lineages of purple gromwells.</title>
        <authorList>
            <person name="Okada T."/>
            <person name="Watanabe K."/>
        </authorList>
    </citation>
    <scope>NUCLEOTIDE SEQUENCE [LARGE SCALE GENOMIC DNA]</scope>
</reference>
<evidence type="ECO:0000313" key="2">
    <source>
        <dbReference type="Proteomes" id="UP001454036"/>
    </source>
</evidence>
<proteinExistence type="predicted"/>
<protein>
    <submittedName>
        <fullName evidence="1">Uncharacterized protein</fullName>
    </submittedName>
</protein>
<keyword evidence="2" id="KW-1185">Reference proteome</keyword>
<dbReference type="EMBL" id="BAABME010005268">
    <property type="protein sequence ID" value="GAA0165149.1"/>
    <property type="molecule type" value="Genomic_DNA"/>
</dbReference>
<dbReference type="AlphaFoldDB" id="A0AAV3QM74"/>
<organism evidence="1 2">
    <name type="scientific">Lithospermum erythrorhizon</name>
    <name type="common">Purple gromwell</name>
    <name type="synonym">Lithospermum officinale var. erythrorhizon</name>
    <dbReference type="NCBI Taxonomy" id="34254"/>
    <lineage>
        <taxon>Eukaryota</taxon>
        <taxon>Viridiplantae</taxon>
        <taxon>Streptophyta</taxon>
        <taxon>Embryophyta</taxon>
        <taxon>Tracheophyta</taxon>
        <taxon>Spermatophyta</taxon>
        <taxon>Magnoliopsida</taxon>
        <taxon>eudicotyledons</taxon>
        <taxon>Gunneridae</taxon>
        <taxon>Pentapetalae</taxon>
        <taxon>asterids</taxon>
        <taxon>lamiids</taxon>
        <taxon>Boraginales</taxon>
        <taxon>Boraginaceae</taxon>
        <taxon>Boraginoideae</taxon>
        <taxon>Lithospermeae</taxon>
        <taxon>Lithospermum</taxon>
    </lineage>
</organism>
<name>A0AAV3QM74_LITER</name>
<gene>
    <name evidence="1" type="ORF">LIER_20625</name>
</gene>